<keyword evidence="3 11" id="KW-0328">Glycosyltransferase</keyword>
<dbReference type="GO" id="GO:0009274">
    <property type="term" value="C:peptidoglycan-based cell wall"/>
    <property type="evidence" value="ECO:0007669"/>
    <property type="project" value="InterPro"/>
</dbReference>
<gene>
    <name evidence="11 13" type="primary">mtgA</name>
    <name evidence="13" type="ORF">MD535_21770</name>
</gene>
<dbReference type="GO" id="GO:0008955">
    <property type="term" value="F:peptidoglycan glycosyltransferase activity"/>
    <property type="evidence" value="ECO:0007669"/>
    <property type="project" value="UniProtKB-UniRule"/>
</dbReference>
<dbReference type="InterPro" id="IPR023346">
    <property type="entry name" value="Lysozyme-like_dom_sf"/>
</dbReference>
<comment type="catalytic activity">
    <reaction evidence="11">
        <text>[GlcNAc-(1-&gt;4)-Mur2Ac(oyl-L-Ala-gamma-D-Glu-L-Lys-D-Ala-D-Ala)](n)-di-trans,octa-cis-undecaprenyl diphosphate + beta-D-GlcNAc-(1-&gt;4)-Mur2Ac(oyl-L-Ala-gamma-D-Glu-L-Lys-D-Ala-D-Ala)-di-trans,octa-cis-undecaprenyl diphosphate = [GlcNAc-(1-&gt;4)-Mur2Ac(oyl-L-Ala-gamma-D-Glu-L-Lys-D-Ala-D-Ala)](n+1)-di-trans,octa-cis-undecaprenyl diphosphate + di-trans,octa-cis-undecaprenyl diphosphate + H(+)</text>
        <dbReference type="Rhea" id="RHEA:23708"/>
        <dbReference type="Rhea" id="RHEA-COMP:9602"/>
        <dbReference type="Rhea" id="RHEA-COMP:9603"/>
        <dbReference type="ChEBI" id="CHEBI:15378"/>
        <dbReference type="ChEBI" id="CHEBI:58405"/>
        <dbReference type="ChEBI" id="CHEBI:60033"/>
        <dbReference type="ChEBI" id="CHEBI:78435"/>
        <dbReference type="EC" id="2.4.99.28"/>
    </reaction>
</comment>
<evidence type="ECO:0000256" key="6">
    <source>
        <dbReference type="ARBA" id="ARBA00022960"/>
    </source>
</evidence>
<dbReference type="Gene3D" id="1.10.3810.10">
    <property type="entry name" value="Biosynthetic peptidoglycan transglycosylase-like"/>
    <property type="match status" value="1"/>
</dbReference>
<dbReference type="GO" id="GO:0005886">
    <property type="term" value="C:plasma membrane"/>
    <property type="evidence" value="ECO:0007669"/>
    <property type="project" value="UniProtKB-SubCell"/>
</dbReference>
<dbReference type="GO" id="GO:0071555">
    <property type="term" value="P:cell wall organization"/>
    <property type="evidence" value="ECO:0007669"/>
    <property type="project" value="UniProtKB-KW"/>
</dbReference>
<evidence type="ECO:0000313" key="13">
    <source>
        <dbReference type="EMBL" id="MCW8348620.1"/>
    </source>
</evidence>
<evidence type="ECO:0000259" key="12">
    <source>
        <dbReference type="Pfam" id="PF00912"/>
    </source>
</evidence>
<evidence type="ECO:0000256" key="4">
    <source>
        <dbReference type="ARBA" id="ARBA00022679"/>
    </source>
</evidence>
<dbReference type="PANTHER" id="PTHR30400">
    <property type="entry name" value="MONOFUNCTIONAL BIOSYNTHETIC PEPTIDOGLYCAN TRANSGLYCOSYLASE"/>
    <property type="match status" value="1"/>
</dbReference>
<keyword evidence="6 11" id="KW-0133">Cell shape</keyword>
<dbReference type="InterPro" id="IPR036950">
    <property type="entry name" value="PBP_transglycosylase"/>
</dbReference>
<accession>A0A9X3HYB0</accession>
<dbReference type="InterPro" id="IPR011812">
    <property type="entry name" value="Pep_trsgly"/>
</dbReference>
<dbReference type="RefSeq" id="WP_265677149.1">
    <property type="nucleotide sequence ID" value="NZ_JAKRRY010000042.1"/>
</dbReference>
<dbReference type="PANTHER" id="PTHR30400:SF0">
    <property type="entry name" value="BIOSYNTHETIC PEPTIDOGLYCAN TRANSGLYCOSYLASE"/>
    <property type="match status" value="1"/>
</dbReference>
<dbReference type="SUPFAM" id="SSF53955">
    <property type="entry name" value="Lysozyme-like"/>
    <property type="match status" value="1"/>
</dbReference>
<keyword evidence="8 11" id="KW-1133">Transmembrane helix</keyword>
<comment type="caution">
    <text evidence="13">The sequence shown here is derived from an EMBL/GenBank/DDBJ whole genome shotgun (WGS) entry which is preliminary data.</text>
</comment>
<dbReference type="GO" id="GO:0008360">
    <property type="term" value="P:regulation of cell shape"/>
    <property type="evidence" value="ECO:0007669"/>
    <property type="project" value="UniProtKB-KW"/>
</dbReference>
<evidence type="ECO:0000256" key="8">
    <source>
        <dbReference type="ARBA" id="ARBA00022989"/>
    </source>
</evidence>
<keyword evidence="9 11" id="KW-0472">Membrane</keyword>
<evidence type="ECO:0000256" key="2">
    <source>
        <dbReference type="ARBA" id="ARBA00022519"/>
    </source>
</evidence>
<dbReference type="NCBIfam" id="TIGR02070">
    <property type="entry name" value="mono_pep_trsgly"/>
    <property type="match status" value="1"/>
</dbReference>
<dbReference type="GO" id="GO:0009252">
    <property type="term" value="P:peptidoglycan biosynthetic process"/>
    <property type="evidence" value="ECO:0007669"/>
    <property type="project" value="UniProtKB-UniRule"/>
</dbReference>
<dbReference type="GO" id="GO:0016763">
    <property type="term" value="F:pentosyltransferase activity"/>
    <property type="evidence" value="ECO:0007669"/>
    <property type="project" value="InterPro"/>
</dbReference>
<dbReference type="EC" id="2.4.99.28" evidence="11"/>
<dbReference type="InterPro" id="IPR001264">
    <property type="entry name" value="Glyco_trans_51"/>
</dbReference>
<reference evidence="13" key="1">
    <citation type="submission" date="2022-02" db="EMBL/GenBank/DDBJ databases">
        <title>Vibrio sp. nov, a new bacterium isolated from seawater.</title>
        <authorList>
            <person name="Yuan Y."/>
        </authorList>
    </citation>
    <scope>NUCLEOTIDE SEQUENCE</scope>
    <source>
        <strain evidence="13">ZSDZ65</strain>
    </source>
</reference>
<keyword evidence="1 11" id="KW-1003">Cell membrane</keyword>
<comment type="pathway">
    <text evidence="11">Cell wall biogenesis; peptidoglycan biosynthesis.</text>
</comment>
<evidence type="ECO:0000256" key="9">
    <source>
        <dbReference type="ARBA" id="ARBA00023136"/>
    </source>
</evidence>
<keyword evidence="4 11" id="KW-0808">Transferase</keyword>
<comment type="similarity">
    <text evidence="11">Belongs to the glycosyltransferase 51 family.</text>
</comment>
<proteinExistence type="inferred from homology"/>
<dbReference type="AlphaFoldDB" id="A0A9X3HYB0"/>
<comment type="subcellular location">
    <subcellularLocation>
        <location evidence="11">Cell inner membrane</location>
        <topology evidence="11">Single-pass membrane protein</topology>
    </subcellularLocation>
</comment>
<name>A0A9X3HYB0_9VIBR</name>
<sequence>MIKKILINTILILVGVPILLVTSLKFINPPVWGWQINRTFFPPESYPDNVLHSWLPIEHISPDMTLAVIASEDQQFANHYGVDIDSTLNALSENSTSSRRGASTITQQTAKNLLLFPSQTYVRKAYELYIALLMELILGKQRIIELYLNIIEFGPGIYGVEAASQFYFGTSASQLSRVQCAQLAVVLPNPYRISPVPATPYVQQRTQWVIQQMSNLGSIPL</sequence>
<dbReference type="Proteomes" id="UP001155587">
    <property type="component" value="Unassembled WGS sequence"/>
</dbReference>
<organism evidence="13 14">
    <name type="scientific">Vibrio qingdaonensis</name>
    <dbReference type="NCBI Taxonomy" id="2829491"/>
    <lineage>
        <taxon>Bacteria</taxon>
        <taxon>Pseudomonadati</taxon>
        <taxon>Pseudomonadota</taxon>
        <taxon>Gammaproteobacteria</taxon>
        <taxon>Vibrionales</taxon>
        <taxon>Vibrionaceae</taxon>
        <taxon>Vibrio</taxon>
    </lineage>
</organism>
<evidence type="ECO:0000256" key="7">
    <source>
        <dbReference type="ARBA" id="ARBA00022984"/>
    </source>
</evidence>
<protein>
    <recommendedName>
        <fullName evidence="11">Biosynthetic peptidoglycan transglycosylase</fullName>
        <ecNumber evidence="11">2.4.99.28</ecNumber>
    </recommendedName>
    <alternativeName>
        <fullName evidence="11">Glycan polymerase</fullName>
    </alternativeName>
    <alternativeName>
        <fullName evidence="11">Peptidoglycan glycosyltransferase MtgA</fullName>
        <shortName evidence="11">PGT</shortName>
    </alternativeName>
</protein>
<evidence type="ECO:0000256" key="3">
    <source>
        <dbReference type="ARBA" id="ARBA00022676"/>
    </source>
</evidence>
<keyword evidence="7 11" id="KW-0573">Peptidoglycan synthesis</keyword>
<keyword evidence="5 11" id="KW-0812">Transmembrane</keyword>
<dbReference type="Pfam" id="PF00912">
    <property type="entry name" value="Transgly"/>
    <property type="match status" value="1"/>
</dbReference>
<comment type="function">
    <text evidence="11">Peptidoglycan polymerase that catalyzes glycan chain elongation from lipid-linked precursors.</text>
</comment>
<dbReference type="HAMAP" id="MF_00766">
    <property type="entry name" value="PGT_MtgA"/>
    <property type="match status" value="1"/>
</dbReference>
<evidence type="ECO:0000313" key="14">
    <source>
        <dbReference type="Proteomes" id="UP001155587"/>
    </source>
</evidence>
<evidence type="ECO:0000256" key="1">
    <source>
        <dbReference type="ARBA" id="ARBA00022475"/>
    </source>
</evidence>
<evidence type="ECO:0000256" key="11">
    <source>
        <dbReference type="HAMAP-Rule" id="MF_00766"/>
    </source>
</evidence>
<keyword evidence="2 11" id="KW-0997">Cell inner membrane</keyword>
<keyword evidence="14" id="KW-1185">Reference proteome</keyword>
<evidence type="ECO:0000256" key="5">
    <source>
        <dbReference type="ARBA" id="ARBA00022692"/>
    </source>
</evidence>
<feature type="domain" description="Glycosyl transferase family 51" evidence="12">
    <location>
        <begin position="51"/>
        <end position="213"/>
    </location>
</feature>
<keyword evidence="10 11" id="KW-0961">Cell wall biogenesis/degradation</keyword>
<dbReference type="EMBL" id="JAKRRY010000042">
    <property type="protein sequence ID" value="MCW8348620.1"/>
    <property type="molecule type" value="Genomic_DNA"/>
</dbReference>
<evidence type="ECO:0000256" key="10">
    <source>
        <dbReference type="ARBA" id="ARBA00023316"/>
    </source>
</evidence>